<protein>
    <submittedName>
        <fullName evidence="1">Phage tail tube protein</fullName>
    </submittedName>
</protein>
<dbReference type="Pfam" id="PF06199">
    <property type="entry name" value="Phage_tail_2"/>
    <property type="match status" value="1"/>
</dbReference>
<proteinExistence type="predicted"/>
<dbReference type="RefSeq" id="WP_379270210.1">
    <property type="nucleotide sequence ID" value="NZ_JBHUGT010000013.1"/>
</dbReference>
<name>A0ABW5QSV7_9BACL</name>
<sequence length="138" mass="14272">MAEATRALGTQLLIGTQVVGNLTSIGGVEASAETIDVTALDSTGGYRKFLAGFKDAGEVSISGYFAPDDPGQAAMYAAFESGDTSAFKIKFPASMSAQWEFNGVVTAFSTSAELEEAVGFESTIKVSGEPVLNLNPTT</sequence>
<dbReference type="NCBIfam" id="NF047353">
    <property type="entry name" value="tube_lmo2291"/>
    <property type="match status" value="1"/>
</dbReference>
<gene>
    <name evidence="1" type="ORF">ACFSW5_04475</name>
</gene>
<evidence type="ECO:0000313" key="2">
    <source>
        <dbReference type="Proteomes" id="UP001597493"/>
    </source>
</evidence>
<dbReference type="Proteomes" id="UP001597493">
    <property type="component" value="Unassembled WGS sequence"/>
</dbReference>
<keyword evidence="2" id="KW-1185">Reference proteome</keyword>
<dbReference type="InterPro" id="IPR011855">
    <property type="entry name" value="Phgtail_TP901_1"/>
</dbReference>
<comment type="caution">
    <text evidence="1">The sequence shown here is derived from an EMBL/GenBank/DDBJ whole genome shotgun (WGS) entry which is preliminary data.</text>
</comment>
<organism evidence="1 2">
    <name type="scientific">Paenibacillus thailandensis</name>
    <dbReference type="NCBI Taxonomy" id="393250"/>
    <lineage>
        <taxon>Bacteria</taxon>
        <taxon>Bacillati</taxon>
        <taxon>Bacillota</taxon>
        <taxon>Bacilli</taxon>
        <taxon>Bacillales</taxon>
        <taxon>Paenibacillaceae</taxon>
        <taxon>Paenibacillus</taxon>
    </lineage>
</organism>
<accession>A0ABW5QSV7</accession>
<dbReference type="EMBL" id="JBHUMY010000005">
    <property type="protein sequence ID" value="MFD2659518.1"/>
    <property type="molecule type" value="Genomic_DNA"/>
</dbReference>
<dbReference type="Gene3D" id="4.10.410.40">
    <property type="match status" value="1"/>
</dbReference>
<reference evidence="2" key="1">
    <citation type="journal article" date="2019" name="Int. J. Syst. Evol. Microbiol.">
        <title>The Global Catalogue of Microorganisms (GCM) 10K type strain sequencing project: providing services to taxonomists for standard genome sequencing and annotation.</title>
        <authorList>
            <consortium name="The Broad Institute Genomics Platform"/>
            <consortium name="The Broad Institute Genome Sequencing Center for Infectious Disease"/>
            <person name="Wu L."/>
            <person name="Ma J."/>
        </authorList>
    </citation>
    <scope>NUCLEOTIDE SEQUENCE [LARGE SCALE GENOMIC DNA]</scope>
    <source>
        <strain evidence="2">TISTR 1827</strain>
    </source>
</reference>
<evidence type="ECO:0000313" key="1">
    <source>
        <dbReference type="EMBL" id="MFD2659518.1"/>
    </source>
</evidence>